<evidence type="ECO:0000256" key="1">
    <source>
        <dbReference type="SAM" id="MobiDB-lite"/>
    </source>
</evidence>
<organism evidence="2 3">
    <name type="scientific">Conidiobolus coronatus (strain ATCC 28846 / CBS 209.66 / NRRL 28638)</name>
    <name type="common">Delacroixia coronata</name>
    <dbReference type="NCBI Taxonomy" id="796925"/>
    <lineage>
        <taxon>Eukaryota</taxon>
        <taxon>Fungi</taxon>
        <taxon>Fungi incertae sedis</taxon>
        <taxon>Zoopagomycota</taxon>
        <taxon>Entomophthoromycotina</taxon>
        <taxon>Entomophthoromycetes</taxon>
        <taxon>Entomophthorales</taxon>
        <taxon>Ancylistaceae</taxon>
        <taxon>Conidiobolus</taxon>
    </lineage>
</organism>
<feature type="region of interest" description="Disordered" evidence="1">
    <location>
        <begin position="1"/>
        <end position="23"/>
    </location>
</feature>
<dbReference type="OrthoDB" id="2447694at2759"/>
<protein>
    <recommendedName>
        <fullName evidence="4">Fungal-type protein kinase domain-containing protein</fullName>
    </recommendedName>
</protein>
<evidence type="ECO:0008006" key="4">
    <source>
        <dbReference type="Google" id="ProtNLM"/>
    </source>
</evidence>
<proteinExistence type="predicted"/>
<keyword evidence="3" id="KW-1185">Reference proteome</keyword>
<evidence type="ECO:0000313" key="2">
    <source>
        <dbReference type="EMBL" id="KXN67851.1"/>
    </source>
</evidence>
<sequence>MSDTESVISTHSMEMRKRSRKTPQSPFSYFTLKDIKSTSHWDENTASTLNIKVKDSENIINTCSDLKFVENAKELIIDEWKDENWLISVNVDNLNVSSKNKTIINKIKKVHLSMKYGEWKVEGFMNSIINALGFDDHPHYFYPNYECSVKIGTEEHEITSVSDFGVFHNDRVFLIIENKTIDTARYNNSWKEHQVLGELFVSAHNVAMLRNVKYPIELYALRVVGTLFTFYKSEVSIDYIKETLKGFPLNYEMEVLRHPPIGDSIVLQKYDYCSIDDRKKILDIMCKIGSSL</sequence>
<evidence type="ECO:0000313" key="3">
    <source>
        <dbReference type="Proteomes" id="UP000070444"/>
    </source>
</evidence>
<dbReference type="EMBL" id="KQ964610">
    <property type="protein sequence ID" value="KXN67851.1"/>
    <property type="molecule type" value="Genomic_DNA"/>
</dbReference>
<feature type="compositionally biased region" description="Polar residues" evidence="1">
    <location>
        <begin position="1"/>
        <end position="12"/>
    </location>
</feature>
<dbReference type="Proteomes" id="UP000070444">
    <property type="component" value="Unassembled WGS sequence"/>
</dbReference>
<reference evidence="2 3" key="1">
    <citation type="journal article" date="2015" name="Genome Biol. Evol.">
        <title>Phylogenomic analyses indicate that early fungi evolved digesting cell walls of algal ancestors of land plants.</title>
        <authorList>
            <person name="Chang Y."/>
            <person name="Wang S."/>
            <person name="Sekimoto S."/>
            <person name="Aerts A.L."/>
            <person name="Choi C."/>
            <person name="Clum A."/>
            <person name="LaButti K.M."/>
            <person name="Lindquist E.A."/>
            <person name="Yee Ngan C."/>
            <person name="Ohm R.A."/>
            <person name="Salamov A.A."/>
            <person name="Grigoriev I.V."/>
            <person name="Spatafora J.W."/>
            <person name="Berbee M.L."/>
        </authorList>
    </citation>
    <scope>NUCLEOTIDE SEQUENCE [LARGE SCALE GENOMIC DNA]</scope>
    <source>
        <strain evidence="2 3">NRRL 28638</strain>
    </source>
</reference>
<gene>
    <name evidence="2" type="ORF">CONCODRAFT_167064</name>
</gene>
<name>A0A137NYW5_CONC2</name>
<dbReference type="AlphaFoldDB" id="A0A137NYW5"/>
<accession>A0A137NYW5</accession>